<keyword evidence="4 8" id="KW-1133">Transmembrane helix</keyword>
<sequence length="236" mass="26691">MKCIHALFAATLIVFFFSAECEGNNKGRKQMKAMTGVHLRIVAYHHLTCSRLKLKEPPIFSIIRNPANESLVRYVGFPKEVFNLLSNSMNFTYSFVEVTPTMVKRIGSIDAAMIDQLVQKNADVNGRLITPTAERLAYMDFTTAVSVFTFAMIQPMPQIHNRFLAPIKPFQPTVWYLIFVAFAATALILSVIRRSAGPAVQRRGQTNVQLFTDNAWYALVVIMSQGVQRLANIFFY</sequence>
<keyword evidence="7" id="KW-0325">Glycoprotein</keyword>
<dbReference type="Gene3D" id="3.40.190.10">
    <property type="entry name" value="Periplasmic binding protein-like II"/>
    <property type="match status" value="1"/>
</dbReference>
<dbReference type="Gene3D" id="1.10.287.70">
    <property type="match status" value="1"/>
</dbReference>
<evidence type="ECO:0000256" key="2">
    <source>
        <dbReference type="ARBA" id="ARBA00022475"/>
    </source>
</evidence>
<evidence type="ECO:0000313" key="11">
    <source>
        <dbReference type="Proteomes" id="UP000076858"/>
    </source>
</evidence>
<feature type="chain" id="PRO_5007852248" evidence="9">
    <location>
        <begin position="24"/>
        <end position="236"/>
    </location>
</feature>
<dbReference type="PANTHER" id="PTHR42643:SF24">
    <property type="entry name" value="IONOTROPIC RECEPTOR 60A"/>
    <property type="match status" value="1"/>
</dbReference>
<accession>A0A164PFB2</accession>
<dbReference type="PANTHER" id="PTHR42643">
    <property type="entry name" value="IONOTROPIC RECEPTOR 20A-RELATED"/>
    <property type="match status" value="1"/>
</dbReference>
<dbReference type="AlphaFoldDB" id="A0A164PFB2"/>
<gene>
    <name evidence="10" type="ORF">APZ42_029645</name>
</gene>
<keyword evidence="11" id="KW-1185">Reference proteome</keyword>
<dbReference type="OrthoDB" id="6348242at2759"/>
<dbReference type="EMBL" id="LRGB01002600">
    <property type="protein sequence ID" value="KZS06781.1"/>
    <property type="molecule type" value="Genomic_DNA"/>
</dbReference>
<dbReference type="GO" id="GO:0005886">
    <property type="term" value="C:plasma membrane"/>
    <property type="evidence" value="ECO:0007669"/>
    <property type="project" value="UniProtKB-SubCell"/>
</dbReference>
<evidence type="ECO:0000313" key="10">
    <source>
        <dbReference type="EMBL" id="KZS06781.1"/>
    </source>
</evidence>
<feature type="transmembrane region" description="Helical" evidence="8">
    <location>
        <begin position="136"/>
        <end position="153"/>
    </location>
</feature>
<dbReference type="Proteomes" id="UP000076858">
    <property type="component" value="Unassembled WGS sequence"/>
</dbReference>
<keyword evidence="9" id="KW-0732">Signal</keyword>
<keyword evidence="2" id="KW-1003">Cell membrane</keyword>
<evidence type="ECO:0000256" key="1">
    <source>
        <dbReference type="ARBA" id="ARBA00004651"/>
    </source>
</evidence>
<keyword evidence="6" id="KW-0675">Receptor</keyword>
<dbReference type="SUPFAM" id="SSF53850">
    <property type="entry name" value="Periplasmic binding protein-like II"/>
    <property type="match status" value="1"/>
</dbReference>
<feature type="transmembrane region" description="Helical" evidence="8">
    <location>
        <begin position="174"/>
        <end position="195"/>
    </location>
</feature>
<organism evidence="10 11">
    <name type="scientific">Daphnia magna</name>
    <dbReference type="NCBI Taxonomy" id="35525"/>
    <lineage>
        <taxon>Eukaryota</taxon>
        <taxon>Metazoa</taxon>
        <taxon>Ecdysozoa</taxon>
        <taxon>Arthropoda</taxon>
        <taxon>Crustacea</taxon>
        <taxon>Branchiopoda</taxon>
        <taxon>Diplostraca</taxon>
        <taxon>Cladocera</taxon>
        <taxon>Anomopoda</taxon>
        <taxon>Daphniidae</taxon>
        <taxon>Daphnia</taxon>
    </lineage>
</organism>
<dbReference type="InterPro" id="IPR052192">
    <property type="entry name" value="Insect_Ionotropic_Sensory_Rcpt"/>
</dbReference>
<proteinExistence type="predicted"/>
<reference evidence="10 11" key="1">
    <citation type="submission" date="2016-03" db="EMBL/GenBank/DDBJ databases">
        <title>EvidentialGene: Evidence-directed Construction of Genes on Genomes.</title>
        <authorList>
            <person name="Gilbert D.G."/>
            <person name="Choi J.-H."/>
            <person name="Mockaitis K."/>
            <person name="Colbourne J."/>
            <person name="Pfrender M."/>
        </authorList>
    </citation>
    <scope>NUCLEOTIDE SEQUENCE [LARGE SCALE GENOMIC DNA]</scope>
    <source>
        <strain evidence="10 11">Xinb3</strain>
        <tissue evidence="10">Complete organism</tissue>
    </source>
</reference>
<comment type="subcellular location">
    <subcellularLocation>
        <location evidence="1">Cell membrane</location>
        <topology evidence="1">Multi-pass membrane protein</topology>
    </subcellularLocation>
</comment>
<evidence type="ECO:0000256" key="7">
    <source>
        <dbReference type="ARBA" id="ARBA00023180"/>
    </source>
</evidence>
<name>A0A164PFB2_9CRUS</name>
<keyword evidence="3 8" id="KW-0812">Transmembrane</keyword>
<protein>
    <submittedName>
        <fullName evidence="10">Uncharacterized protein</fullName>
    </submittedName>
</protein>
<evidence type="ECO:0000256" key="9">
    <source>
        <dbReference type="SAM" id="SignalP"/>
    </source>
</evidence>
<keyword evidence="5 8" id="KW-0472">Membrane</keyword>
<evidence type="ECO:0000256" key="8">
    <source>
        <dbReference type="SAM" id="Phobius"/>
    </source>
</evidence>
<feature type="signal peptide" evidence="9">
    <location>
        <begin position="1"/>
        <end position="23"/>
    </location>
</feature>
<evidence type="ECO:0000256" key="4">
    <source>
        <dbReference type="ARBA" id="ARBA00022989"/>
    </source>
</evidence>
<comment type="caution">
    <text evidence="10">The sequence shown here is derived from an EMBL/GenBank/DDBJ whole genome shotgun (WGS) entry which is preliminary data.</text>
</comment>
<evidence type="ECO:0000256" key="6">
    <source>
        <dbReference type="ARBA" id="ARBA00023170"/>
    </source>
</evidence>
<evidence type="ECO:0000256" key="3">
    <source>
        <dbReference type="ARBA" id="ARBA00022692"/>
    </source>
</evidence>
<evidence type="ECO:0000256" key="5">
    <source>
        <dbReference type="ARBA" id="ARBA00023136"/>
    </source>
</evidence>